<gene>
    <name evidence="4" type="ORF">DSCO28_53050</name>
</gene>
<keyword evidence="1 4" id="KW-0413">Isomerase</keyword>
<dbReference type="Pfam" id="PF13616">
    <property type="entry name" value="Rotamase_3"/>
    <property type="match status" value="1"/>
</dbReference>
<dbReference type="RefSeq" id="WP_155324571.1">
    <property type="nucleotide sequence ID" value="NZ_AP021876.1"/>
</dbReference>
<evidence type="ECO:0000256" key="2">
    <source>
        <dbReference type="SAM" id="SignalP"/>
    </source>
</evidence>
<dbReference type="Pfam" id="PF13624">
    <property type="entry name" value="SurA_N_3"/>
    <property type="match status" value="1"/>
</dbReference>
<feature type="domain" description="PpiC" evidence="3">
    <location>
        <begin position="180"/>
        <end position="281"/>
    </location>
</feature>
<dbReference type="AlphaFoldDB" id="A0A5K7ZWV5"/>
<keyword evidence="1" id="KW-0697">Rotamase</keyword>
<dbReference type="PROSITE" id="PS50198">
    <property type="entry name" value="PPIC_PPIASE_2"/>
    <property type="match status" value="1"/>
</dbReference>
<reference evidence="4 5" key="1">
    <citation type="submission" date="2019-11" db="EMBL/GenBank/DDBJ databases">
        <title>Comparative genomics of hydrocarbon-degrading Desulfosarcina strains.</title>
        <authorList>
            <person name="Watanabe M."/>
            <person name="Kojima H."/>
            <person name="Fukui M."/>
        </authorList>
    </citation>
    <scope>NUCLEOTIDE SEQUENCE [LARGE SCALE GENOMIC DNA]</scope>
    <source>
        <strain evidence="4 5">28bB2T</strain>
    </source>
</reference>
<feature type="signal peptide" evidence="2">
    <location>
        <begin position="1"/>
        <end position="32"/>
    </location>
</feature>
<evidence type="ECO:0000259" key="3">
    <source>
        <dbReference type="PROSITE" id="PS50198"/>
    </source>
</evidence>
<dbReference type="EMBL" id="AP021876">
    <property type="protein sequence ID" value="BBO84739.1"/>
    <property type="molecule type" value="Genomic_DNA"/>
</dbReference>
<dbReference type="PANTHER" id="PTHR47245">
    <property type="entry name" value="PEPTIDYLPROLYL ISOMERASE"/>
    <property type="match status" value="1"/>
</dbReference>
<name>A0A5K7ZWV5_9BACT</name>
<dbReference type="KEGG" id="dov:DSCO28_53050"/>
<dbReference type="Gene3D" id="1.10.4030.10">
    <property type="entry name" value="Porin chaperone SurA, peptide-binding domain"/>
    <property type="match status" value="1"/>
</dbReference>
<sequence>MSIHHYPLPFRLALALLVGILLFPAVCTTAQAAEQEVARVNDTILSRQDLDREMKLITMNLKRQGRSLDEAQLKQYEEKVRDTLINRTLLEQAAKGMKITTPDDQVAKALEDFKGRFPDEAGYRQALGEMGVDEGQFRAQIKTGLTIKTLIDQTVIQDISLADETVRGFYDAHPDLFRRPEQVKASHILVQVPTTADEAKKAEALASIQGLKQRINDGEPFADLAREYSDCPSKARGGDLGFFSREQMVQPFSEAAFALQPGQVSDVVTTRFGYHLIRVTERKPETTVAFDEARETISERLRQEQKEEKIDNYIEKLRKAADIKRFPL</sequence>
<dbReference type="InterPro" id="IPR050245">
    <property type="entry name" value="PrsA_foldase"/>
</dbReference>
<organism evidence="4 5">
    <name type="scientific">Desulfosarcina ovata subsp. sediminis</name>
    <dbReference type="NCBI Taxonomy" id="885957"/>
    <lineage>
        <taxon>Bacteria</taxon>
        <taxon>Pseudomonadati</taxon>
        <taxon>Thermodesulfobacteriota</taxon>
        <taxon>Desulfobacteria</taxon>
        <taxon>Desulfobacterales</taxon>
        <taxon>Desulfosarcinaceae</taxon>
        <taxon>Desulfosarcina</taxon>
    </lineage>
</organism>
<dbReference type="InterPro" id="IPR023058">
    <property type="entry name" value="PPIase_PpiC_CS"/>
</dbReference>
<evidence type="ECO:0000313" key="5">
    <source>
        <dbReference type="Proteomes" id="UP000425960"/>
    </source>
</evidence>
<keyword evidence="2" id="KW-0732">Signal</keyword>
<evidence type="ECO:0000313" key="4">
    <source>
        <dbReference type="EMBL" id="BBO84739.1"/>
    </source>
</evidence>
<dbReference type="PANTHER" id="PTHR47245:SF2">
    <property type="entry name" value="PEPTIDYL-PROLYL CIS-TRANS ISOMERASE HP_0175-RELATED"/>
    <property type="match status" value="1"/>
</dbReference>
<dbReference type="InterPro" id="IPR000297">
    <property type="entry name" value="PPIase_PpiC"/>
</dbReference>
<dbReference type="GO" id="GO:0003755">
    <property type="term" value="F:peptidyl-prolyl cis-trans isomerase activity"/>
    <property type="evidence" value="ECO:0007669"/>
    <property type="project" value="UniProtKB-KW"/>
</dbReference>
<proteinExistence type="predicted"/>
<dbReference type="Proteomes" id="UP000425960">
    <property type="component" value="Chromosome"/>
</dbReference>
<dbReference type="SUPFAM" id="SSF109998">
    <property type="entry name" value="Triger factor/SurA peptide-binding domain-like"/>
    <property type="match status" value="1"/>
</dbReference>
<accession>A0A5K7ZWV5</accession>
<dbReference type="InterPro" id="IPR046357">
    <property type="entry name" value="PPIase_dom_sf"/>
</dbReference>
<protein>
    <submittedName>
        <fullName evidence="4">Peptidylprolyl isomerase</fullName>
    </submittedName>
</protein>
<dbReference type="SUPFAM" id="SSF54534">
    <property type="entry name" value="FKBP-like"/>
    <property type="match status" value="1"/>
</dbReference>
<dbReference type="PROSITE" id="PS01096">
    <property type="entry name" value="PPIC_PPIASE_1"/>
    <property type="match status" value="1"/>
</dbReference>
<evidence type="ECO:0000256" key="1">
    <source>
        <dbReference type="PROSITE-ProRule" id="PRU00278"/>
    </source>
</evidence>
<dbReference type="Gene3D" id="3.10.50.40">
    <property type="match status" value="1"/>
</dbReference>
<dbReference type="InterPro" id="IPR027304">
    <property type="entry name" value="Trigger_fact/SurA_dom_sf"/>
</dbReference>
<feature type="chain" id="PRO_5024334306" evidence="2">
    <location>
        <begin position="33"/>
        <end position="328"/>
    </location>
</feature>